<dbReference type="GO" id="GO:0016874">
    <property type="term" value="F:ligase activity"/>
    <property type="evidence" value="ECO:0007669"/>
    <property type="project" value="UniProtKB-KW"/>
</dbReference>
<comment type="catalytic activity">
    <reaction evidence="5">
        <text>diphthine-[translation elongation factor 2] + NH4(+) + ATP = diphthamide-[translation elongation factor 2] + AMP + diphosphate + H(+)</text>
        <dbReference type="Rhea" id="RHEA:19753"/>
        <dbReference type="Rhea" id="RHEA-COMP:10172"/>
        <dbReference type="Rhea" id="RHEA-COMP:10174"/>
        <dbReference type="ChEBI" id="CHEBI:15378"/>
        <dbReference type="ChEBI" id="CHEBI:16692"/>
        <dbReference type="ChEBI" id="CHEBI:28938"/>
        <dbReference type="ChEBI" id="CHEBI:30616"/>
        <dbReference type="ChEBI" id="CHEBI:33019"/>
        <dbReference type="ChEBI" id="CHEBI:82696"/>
        <dbReference type="ChEBI" id="CHEBI:456215"/>
        <dbReference type="EC" id="6.3.1.14"/>
    </reaction>
</comment>
<evidence type="ECO:0000313" key="7">
    <source>
        <dbReference type="EMBL" id="KAF7683339.1"/>
    </source>
</evidence>
<dbReference type="PANTHER" id="PTHR12196">
    <property type="entry name" value="DOMAIN OF UNKNOWN FUNCTION 71 DUF71 -CONTAINING PROTEIN"/>
    <property type="match status" value="1"/>
</dbReference>
<dbReference type="InterPro" id="IPR002761">
    <property type="entry name" value="Diphthami_syn_dom"/>
</dbReference>
<evidence type="ECO:0000259" key="6">
    <source>
        <dbReference type="Pfam" id="PF01902"/>
    </source>
</evidence>
<name>A0ABQ7HYR5_9MICR</name>
<dbReference type="SUPFAM" id="SSF52402">
    <property type="entry name" value="Adenine nucleotide alpha hydrolases-like"/>
    <property type="match status" value="1"/>
</dbReference>
<accession>A0ABQ7HYR5</accession>
<evidence type="ECO:0000256" key="4">
    <source>
        <dbReference type="ARBA" id="ARBA00031552"/>
    </source>
</evidence>
<dbReference type="CDD" id="cd01994">
    <property type="entry name" value="AANH_PF0828-like"/>
    <property type="match status" value="1"/>
</dbReference>
<evidence type="ECO:0000256" key="1">
    <source>
        <dbReference type="ARBA" id="ARBA00012089"/>
    </source>
</evidence>
<keyword evidence="7" id="KW-0436">Ligase</keyword>
<evidence type="ECO:0000256" key="2">
    <source>
        <dbReference type="ARBA" id="ARBA00018426"/>
    </source>
</evidence>
<dbReference type="Pfam" id="PF01902">
    <property type="entry name" value="Diphthami_syn_2"/>
    <property type="match status" value="1"/>
</dbReference>
<evidence type="ECO:0000313" key="8">
    <source>
        <dbReference type="Proteomes" id="UP001516464"/>
    </source>
</evidence>
<dbReference type="Proteomes" id="UP001516464">
    <property type="component" value="Unassembled WGS sequence"/>
</dbReference>
<evidence type="ECO:0000256" key="3">
    <source>
        <dbReference type="ARBA" id="ARBA00029814"/>
    </source>
</evidence>
<protein>
    <recommendedName>
        <fullName evidence="2">Diphthine--ammonia ligase</fullName>
        <ecNumber evidence="1">6.3.1.14</ecNumber>
    </recommendedName>
    <alternativeName>
        <fullName evidence="3">Diphthamide synthase</fullName>
    </alternativeName>
    <alternativeName>
        <fullName evidence="4">Diphthamide synthetase</fullName>
    </alternativeName>
</protein>
<dbReference type="Gene3D" id="3.40.50.620">
    <property type="entry name" value="HUPs"/>
    <property type="match status" value="1"/>
</dbReference>
<dbReference type="Gene3D" id="3.90.1490.10">
    <property type="entry name" value="putative n-type atp pyrophosphatase, domain 2"/>
    <property type="match status" value="1"/>
</dbReference>
<dbReference type="EMBL" id="SBIQ01000097">
    <property type="protein sequence ID" value="KAF7683339.1"/>
    <property type="molecule type" value="Genomic_DNA"/>
</dbReference>
<dbReference type="NCBIfam" id="TIGR00290">
    <property type="entry name" value="MJ0570_dom"/>
    <property type="match status" value="1"/>
</dbReference>
<dbReference type="InterPro" id="IPR014729">
    <property type="entry name" value="Rossmann-like_a/b/a_fold"/>
</dbReference>
<dbReference type="InterPro" id="IPR030662">
    <property type="entry name" value="DPH6/MJ0570"/>
</dbReference>
<proteinExistence type="predicted"/>
<dbReference type="PIRSF" id="PIRSF039123">
    <property type="entry name" value="Diphthamide_synthase"/>
    <property type="match status" value="1"/>
</dbReference>
<evidence type="ECO:0000256" key="5">
    <source>
        <dbReference type="ARBA" id="ARBA00048108"/>
    </source>
</evidence>
<feature type="domain" description="Diphthamide synthase" evidence="6">
    <location>
        <begin position="1"/>
        <end position="238"/>
    </location>
</feature>
<dbReference type="PANTHER" id="PTHR12196:SF2">
    <property type="entry name" value="DIPHTHINE--AMMONIA LIGASE"/>
    <property type="match status" value="1"/>
</dbReference>
<organism evidence="7 8">
    <name type="scientific">Astathelohania contejeani</name>
    <dbReference type="NCBI Taxonomy" id="164912"/>
    <lineage>
        <taxon>Eukaryota</taxon>
        <taxon>Fungi</taxon>
        <taxon>Fungi incertae sedis</taxon>
        <taxon>Microsporidia</taxon>
        <taxon>Astathelohaniidae</taxon>
        <taxon>Astathelohania</taxon>
    </lineage>
</organism>
<sequence length="245" mass="27872">MKFIGLISGGKDSVYSICKLIDKGDELVGLIYMSGKLLDSYMYQTVGMEIIKAYSDCFGVPLFEYNTNCKSINIELEYKETENDEVEDLYNAIKNTKEKLEFQGVSSGAILSQYQKNRVENVCKRLSLTSLSPLWNLDQITLLNEMIEYGIIASIVKIASPCLSLNCINYNLKELLIYLSNSSDTKYFNYCGEGGEYETLALDCPKFKKKIIINEYLVLQSPEDVGKRKDVGYMKIKKFSLIDKQ</sequence>
<reference evidence="7 8" key="1">
    <citation type="submission" date="2019-01" db="EMBL/GenBank/DDBJ databases">
        <title>Genomes sequencing and comparative genomics of infectious freshwater microsporidia, Cucumispora dikerogammari and Thelohania contejeani.</title>
        <authorList>
            <person name="Cormier A."/>
            <person name="Giraud I."/>
            <person name="Wattier R."/>
            <person name="Teixeira M."/>
            <person name="Grandjean F."/>
            <person name="Rigaud T."/>
            <person name="Cordaux R."/>
        </authorList>
    </citation>
    <scope>NUCLEOTIDE SEQUENCE [LARGE SCALE GENOMIC DNA]</scope>
    <source>
        <strain evidence="7">T1</strain>
        <tissue evidence="7">Spores</tissue>
    </source>
</reference>
<dbReference type="EC" id="6.3.1.14" evidence="1"/>
<comment type="caution">
    <text evidence="7">The sequence shown here is derived from an EMBL/GenBank/DDBJ whole genome shotgun (WGS) entry which is preliminary data.</text>
</comment>
<gene>
    <name evidence="7" type="primary">dph6</name>
    <name evidence="7" type="ORF">TCON_1450</name>
</gene>
<keyword evidence="8" id="KW-1185">Reference proteome</keyword>